<accession>A0A2M6WBE9</accession>
<feature type="domain" description="Band 7" evidence="2">
    <location>
        <begin position="25"/>
        <end position="223"/>
    </location>
</feature>
<sequence>MIVGIILGIIVFVPLIYGLLSIQFVKPNEKAYLYFLDRPKRAIKSGINFVPEWFAYLVKFPTGIQTAKLIPEDVMIAATENFEEESQPITVDVRQPFLFKNIRSIYIKLGARDINKVMSVLFGELTDGTWKGGLAGEKIASITREYVASDEVKTLDDAYKMRENLGEKILKKLIAELPLSEFGIEWRPTIIYDVSARPEIINAREKKAEEAILRDKARITAQTTVVIAKAEADGNRAKGQAEADVNLAKGEAQAKVDFARLNAKLQIINETNKVSFDGAGKVLTILLFGTEMAEKIKDVGKLNLFMAPNLSEILGQIFGSAKTVTAESLIKIFSTLNTSDKEKIKSEILQMIGGK</sequence>
<dbReference type="Proteomes" id="UP000231464">
    <property type="component" value="Unassembled WGS sequence"/>
</dbReference>
<organism evidence="3 4">
    <name type="scientific">Candidatus Kuenenbacteria bacterium CG10_big_fil_rev_8_21_14_0_10_36_11</name>
    <dbReference type="NCBI Taxonomy" id="1974618"/>
    <lineage>
        <taxon>Bacteria</taxon>
        <taxon>Candidatus Kueneniibacteriota</taxon>
    </lineage>
</organism>
<evidence type="ECO:0000259" key="2">
    <source>
        <dbReference type="Pfam" id="PF01145"/>
    </source>
</evidence>
<proteinExistence type="predicted"/>
<dbReference type="Pfam" id="PF01145">
    <property type="entry name" value="Band_7"/>
    <property type="match status" value="1"/>
</dbReference>
<comment type="caution">
    <text evidence="3">The sequence shown here is derived from an EMBL/GenBank/DDBJ whole genome shotgun (WGS) entry which is preliminary data.</text>
</comment>
<name>A0A2M6WBE9_9BACT</name>
<keyword evidence="1" id="KW-0472">Membrane</keyword>
<keyword evidence="1" id="KW-1133">Transmembrane helix</keyword>
<dbReference type="EMBL" id="PFBP01000013">
    <property type="protein sequence ID" value="PIT90005.1"/>
    <property type="molecule type" value="Genomic_DNA"/>
</dbReference>
<dbReference type="InterPro" id="IPR001107">
    <property type="entry name" value="Band_7"/>
</dbReference>
<reference evidence="4" key="1">
    <citation type="submission" date="2017-09" db="EMBL/GenBank/DDBJ databases">
        <title>Depth-based differentiation of microbial function through sediment-hosted aquifers and enrichment of novel symbionts in the deep terrestrial subsurface.</title>
        <authorList>
            <person name="Probst A.J."/>
            <person name="Ladd B."/>
            <person name="Jarett J.K."/>
            <person name="Geller-Mcgrath D.E."/>
            <person name="Sieber C.M.K."/>
            <person name="Emerson J.B."/>
            <person name="Anantharaman K."/>
            <person name="Thomas B.C."/>
            <person name="Malmstrom R."/>
            <person name="Stieglmeier M."/>
            <person name="Klingl A."/>
            <person name="Woyke T."/>
            <person name="Ryan C.M."/>
            <person name="Banfield J.F."/>
        </authorList>
    </citation>
    <scope>NUCLEOTIDE SEQUENCE [LARGE SCALE GENOMIC DNA]</scope>
</reference>
<gene>
    <name evidence="3" type="ORF">COU23_00840</name>
</gene>
<evidence type="ECO:0000313" key="4">
    <source>
        <dbReference type="Proteomes" id="UP000231464"/>
    </source>
</evidence>
<keyword evidence="1" id="KW-0812">Transmembrane</keyword>
<protein>
    <recommendedName>
        <fullName evidence="2">Band 7 domain-containing protein</fullName>
    </recommendedName>
</protein>
<evidence type="ECO:0000313" key="3">
    <source>
        <dbReference type="EMBL" id="PIT90005.1"/>
    </source>
</evidence>
<evidence type="ECO:0000256" key="1">
    <source>
        <dbReference type="SAM" id="Phobius"/>
    </source>
</evidence>
<dbReference type="AlphaFoldDB" id="A0A2M6WBE9"/>
<feature type="transmembrane region" description="Helical" evidence="1">
    <location>
        <begin position="6"/>
        <end position="25"/>
    </location>
</feature>